<sequence length="145" mass="15358">MELFLPGLLVLLISAIFVFMILPRMGPVVLSIVSIITVIAVILHHNSLFASEYRLSTWQNAFSAYTPFLLVGIAIMMIVGVAMSLFSGASNIPSPIQSLQSGITASMQSLPSASSATNTITSAINSTLKNSKSLIPALGYRASNV</sequence>
<feature type="transmembrane region" description="Helical" evidence="1">
    <location>
        <begin position="62"/>
        <end position="86"/>
    </location>
</feature>
<proteinExistence type="predicted"/>
<dbReference type="AlphaFoldDB" id="A0A6C0L9F1"/>
<evidence type="ECO:0000313" key="2">
    <source>
        <dbReference type="EMBL" id="QHU26298.1"/>
    </source>
</evidence>
<keyword evidence="1" id="KW-0472">Membrane</keyword>
<organism evidence="2">
    <name type="scientific">viral metagenome</name>
    <dbReference type="NCBI Taxonomy" id="1070528"/>
    <lineage>
        <taxon>unclassified sequences</taxon>
        <taxon>metagenomes</taxon>
        <taxon>organismal metagenomes</taxon>
    </lineage>
</organism>
<evidence type="ECO:0000256" key="1">
    <source>
        <dbReference type="SAM" id="Phobius"/>
    </source>
</evidence>
<keyword evidence="1" id="KW-0812">Transmembrane</keyword>
<name>A0A6C0L9F1_9ZZZZ</name>
<accession>A0A6C0L9F1</accession>
<feature type="transmembrane region" description="Helical" evidence="1">
    <location>
        <begin position="29"/>
        <end position="50"/>
    </location>
</feature>
<keyword evidence="1" id="KW-1133">Transmembrane helix</keyword>
<reference evidence="2" key="1">
    <citation type="journal article" date="2020" name="Nature">
        <title>Giant virus diversity and host interactions through global metagenomics.</title>
        <authorList>
            <person name="Schulz F."/>
            <person name="Roux S."/>
            <person name="Paez-Espino D."/>
            <person name="Jungbluth S."/>
            <person name="Walsh D.A."/>
            <person name="Denef V.J."/>
            <person name="McMahon K.D."/>
            <person name="Konstantinidis K.T."/>
            <person name="Eloe-Fadrosh E.A."/>
            <person name="Kyrpides N.C."/>
            <person name="Woyke T."/>
        </authorList>
    </citation>
    <scope>NUCLEOTIDE SEQUENCE</scope>
    <source>
        <strain evidence="2">GVMAG-M-3300027759-16</strain>
    </source>
</reference>
<feature type="transmembrane region" description="Helical" evidence="1">
    <location>
        <begin position="6"/>
        <end position="22"/>
    </location>
</feature>
<protein>
    <submittedName>
        <fullName evidence="2">Uncharacterized protein</fullName>
    </submittedName>
</protein>
<dbReference type="EMBL" id="MN740438">
    <property type="protein sequence ID" value="QHU26298.1"/>
    <property type="molecule type" value="Genomic_DNA"/>
</dbReference>